<evidence type="ECO:0000256" key="2">
    <source>
        <dbReference type="SAM" id="SignalP"/>
    </source>
</evidence>
<dbReference type="Pfam" id="PF09992">
    <property type="entry name" value="NAGPA"/>
    <property type="match status" value="1"/>
</dbReference>
<dbReference type="PANTHER" id="PTHR40446">
    <property type="entry name" value="N-ACETYLGLUCOSAMINE-1-PHOSPHODIESTER ALPHA-N-ACETYLGLUCOSAMINIDASE"/>
    <property type="match status" value="1"/>
</dbReference>
<feature type="chain" id="PRO_5046889251" evidence="2">
    <location>
        <begin position="26"/>
        <end position="1118"/>
    </location>
</feature>
<dbReference type="PANTHER" id="PTHR40446:SF2">
    <property type="entry name" value="N-ACETYLGLUCOSAMINE-1-PHOSPHODIESTER ALPHA-N-ACETYLGLUCOSAMINIDASE"/>
    <property type="match status" value="1"/>
</dbReference>
<reference evidence="5 6" key="1">
    <citation type="journal article" date="2019" name="Int. J. Syst. Evol. Microbiol.">
        <title>The Global Catalogue of Microorganisms (GCM) 10K type strain sequencing project: providing services to taxonomists for standard genome sequencing and annotation.</title>
        <authorList>
            <consortium name="The Broad Institute Genomics Platform"/>
            <consortium name="The Broad Institute Genome Sequencing Center for Infectious Disease"/>
            <person name="Wu L."/>
            <person name="Ma J."/>
        </authorList>
    </citation>
    <scope>NUCLEOTIDE SEQUENCE [LARGE SCALE GENOMIC DNA]</scope>
    <source>
        <strain evidence="5 6">JCM 10303</strain>
    </source>
</reference>
<dbReference type="InterPro" id="IPR018711">
    <property type="entry name" value="NAGPA"/>
</dbReference>
<feature type="domain" description="Phosphodiester glycosidase" evidence="4">
    <location>
        <begin position="242"/>
        <end position="413"/>
    </location>
</feature>
<evidence type="ECO:0000256" key="1">
    <source>
        <dbReference type="SAM" id="MobiDB-lite"/>
    </source>
</evidence>
<feature type="domain" description="Calcineurin-like phosphoesterase" evidence="3">
    <location>
        <begin position="774"/>
        <end position="965"/>
    </location>
</feature>
<dbReference type="RefSeq" id="WP_009947368.1">
    <property type="nucleotide sequence ID" value="NZ_BAAAGS010000039.1"/>
</dbReference>
<dbReference type="Pfam" id="PF00149">
    <property type="entry name" value="Metallophos"/>
    <property type="match status" value="1"/>
</dbReference>
<dbReference type="InterPro" id="IPR004843">
    <property type="entry name" value="Calcineurin-like_PHP"/>
</dbReference>
<evidence type="ECO:0000313" key="6">
    <source>
        <dbReference type="Proteomes" id="UP001500729"/>
    </source>
</evidence>
<protein>
    <submittedName>
        <fullName evidence="5">Phosphodiester glycosidase family protein</fullName>
    </submittedName>
</protein>
<feature type="signal peptide" evidence="2">
    <location>
        <begin position="1"/>
        <end position="25"/>
    </location>
</feature>
<proteinExistence type="predicted"/>
<evidence type="ECO:0000313" key="5">
    <source>
        <dbReference type="EMBL" id="GAA0545399.1"/>
    </source>
</evidence>
<evidence type="ECO:0000259" key="4">
    <source>
        <dbReference type="Pfam" id="PF09992"/>
    </source>
</evidence>
<gene>
    <name evidence="5" type="ORF">GCM10009533_50420</name>
</gene>
<feature type="compositionally biased region" description="Polar residues" evidence="1">
    <location>
        <begin position="43"/>
        <end position="55"/>
    </location>
</feature>
<dbReference type="Gene3D" id="2.60.120.430">
    <property type="entry name" value="Galactose-binding lectin"/>
    <property type="match status" value="1"/>
</dbReference>
<keyword evidence="5" id="KW-0326">Glycosidase</keyword>
<dbReference type="InterPro" id="IPR029052">
    <property type="entry name" value="Metallo-depent_PP-like"/>
</dbReference>
<sequence length="1118" mass="116645">MPRRRTTIAVAATVALAVAAPPAGARSPSTATPLGPPPVETFPGSSSPSETVLSTASADGIATGGVRSAEDIATGSVTKPVAPGLELTEFDRFGPAGWLRGDMLSVDLTESRLEPTYLHPGAASARTPLSEQAARIGAVAGVNGDFFDIDATGAPLGVGLSGGELLNAPGSGHNHVAAVGDRLGGLAQVFLEAAFTRADGAKHRISDLNAPKVSPNGIALYTSFWGAASRATAVAGAARVTEAEVADGVVTRISDMPAEGSAPGGTVRLLGVDAGADILRTLRQGERIEVHYAPRSEGELPKAAVGGNKVLLRDGVVQQVDDTALHPRTAAGFSADGTRMWLVTIDGRQADSRGMTERELAEHLRSLGADDALNLDGGGSSTLLAREEGGPAAVVHNAPSDGHERPVPNGIGFSVAPGSGTLTGFGVEPAADRVLSGLTRRVEAFGHDETGAPVAGEPRWKVSPPESGWVRNGVFHARRPGNSTITAKAGRAGGEAPLVVLGPPVRLDTDIEQVRLPGAGAQGRFQVRGYDADGFGTWVEPGDVELEYNTDQFRIDPAPDGFSVTALVPFAASVVTARVGGHVTHLGVTAGSQARQLSPMDTLEGWKASVHPQPVRASLGSADGHDGTPGIALDYSLTGTTATRAAYVNADPMPELPPGTQKLGLWVNGDAKGGWLRFTVVDSAGVATTADLARKVDWTGWRYVETPIPSGVAAPARLQRIYVVEPDGARQYEGRLVFDDLTVSVAPDAPVPPDPRHPDDSVVQDGTLERGGTRVAVVSDAQFTADDPDGPLVGQARRSLRDAVAAAPDVVVINGDFVDRGTAADFDLARRVIDEELGDRVRWFYVPGNHETYGPGDLREFSAEFGPTHRVADLGGTRFITLDSSLGTLRQGGFDQVRMLREALDAARRDPRVEAVAVFMHHPIEDPAPADASELSDPKEADLLTRWLTDFEHDSRKPAVVVTAHAGAFHSSTVDGVQCQVNGNAGKAPALAPQDGGFTGTSLLRIKPGDARPVRWETRPHVDELRLTAPAELGVGASVPVVAQVGQDGRSVPVAYPVSSDWIGSPNVYIGRPEDAGPRYVAAFDPTRGSLTGLRSGMGELTVVVNGVNRTTRFMVTP</sequence>
<keyword evidence="5" id="KW-0378">Hydrolase</keyword>
<keyword evidence="2" id="KW-0732">Signal</keyword>
<feature type="region of interest" description="Disordered" evidence="1">
    <location>
        <begin position="20"/>
        <end position="55"/>
    </location>
</feature>
<dbReference type="Gene3D" id="3.60.21.10">
    <property type="match status" value="1"/>
</dbReference>
<comment type="caution">
    <text evidence="5">The sequence shown here is derived from an EMBL/GenBank/DDBJ whole genome shotgun (WGS) entry which is preliminary data.</text>
</comment>
<organism evidence="5 6">
    <name type="scientific">Saccharopolyspora erythraea</name>
    <name type="common">Streptomyces erythraeus</name>
    <dbReference type="NCBI Taxonomy" id="1836"/>
    <lineage>
        <taxon>Bacteria</taxon>
        <taxon>Bacillati</taxon>
        <taxon>Actinomycetota</taxon>
        <taxon>Actinomycetes</taxon>
        <taxon>Pseudonocardiales</taxon>
        <taxon>Pseudonocardiaceae</taxon>
        <taxon>Saccharopolyspora</taxon>
    </lineage>
</organism>
<feature type="compositionally biased region" description="Low complexity" evidence="1">
    <location>
        <begin position="20"/>
        <end position="33"/>
    </location>
</feature>
<name>A0ABN1DJQ8_SACER</name>
<dbReference type="GO" id="GO:0016798">
    <property type="term" value="F:hydrolase activity, acting on glycosyl bonds"/>
    <property type="evidence" value="ECO:0007669"/>
    <property type="project" value="UniProtKB-KW"/>
</dbReference>
<accession>A0ABN1DJQ8</accession>
<dbReference type="Proteomes" id="UP001500729">
    <property type="component" value="Unassembled WGS sequence"/>
</dbReference>
<evidence type="ECO:0000259" key="3">
    <source>
        <dbReference type="Pfam" id="PF00149"/>
    </source>
</evidence>
<dbReference type="EMBL" id="BAAAGS010000039">
    <property type="protein sequence ID" value="GAA0545399.1"/>
    <property type="molecule type" value="Genomic_DNA"/>
</dbReference>
<dbReference type="SUPFAM" id="SSF56300">
    <property type="entry name" value="Metallo-dependent phosphatases"/>
    <property type="match status" value="1"/>
</dbReference>
<keyword evidence="6" id="KW-1185">Reference proteome</keyword>